<keyword evidence="3" id="KW-1185">Reference proteome</keyword>
<dbReference type="AlphaFoldDB" id="A0A498R3G9"/>
<sequence length="358" mass="41922">MILIFSRYAFGSIVGGVESRVKSIDEFFADHKRIYIDFRSNTAKIVTHTVSDKITTIQCRLFRHLPYIILLLWRSDVVYCHTLGYAFRILPFFLFKKVIVDFHGAGPEEALVLTGSRFRYFVLRIFEYLACRLSYRVVVVTERLFSHFEKLYGLQRDKTFIIPILPPPWVEPEENLFLRRYTVYSGSLHKWQMIDFMLHSIAKSKTPYPILLLTGETQDMQVKVNCLATEVQEKIYITTVCREQLDDYYKQSILGFVLRDESVINKVACPTKLVDYINNGIIPVMYSRQIGDFGDILSISIEEYINGTLPNEDELQRIRAHNHYVFQAIYNKCRINIQALQRAVDSCCNRRKKCNQMV</sequence>
<dbReference type="Gene3D" id="3.40.50.2000">
    <property type="entry name" value="Glycogen Phosphorylase B"/>
    <property type="match status" value="2"/>
</dbReference>
<evidence type="ECO:0000259" key="1">
    <source>
        <dbReference type="Pfam" id="PF13439"/>
    </source>
</evidence>
<dbReference type="SUPFAM" id="SSF53756">
    <property type="entry name" value="UDP-Glycosyltransferase/glycogen phosphorylase"/>
    <property type="match status" value="1"/>
</dbReference>
<dbReference type="EMBL" id="UPPP01000055">
    <property type="protein sequence ID" value="VBB05350.1"/>
    <property type="molecule type" value="Genomic_DNA"/>
</dbReference>
<organism evidence="2 3">
    <name type="scientific">Lucifera butyrica</name>
    <dbReference type="NCBI Taxonomy" id="1351585"/>
    <lineage>
        <taxon>Bacteria</taxon>
        <taxon>Bacillati</taxon>
        <taxon>Bacillota</taxon>
        <taxon>Negativicutes</taxon>
        <taxon>Veillonellales</taxon>
        <taxon>Veillonellaceae</taxon>
        <taxon>Lucifera</taxon>
    </lineage>
</organism>
<dbReference type="RefSeq" id="WP_122626345.1">
    <property type="nucleotide sequence ID" value="NZ_UPPP01000055.1"/>
</dbReference>
<dbReference type="Proteomes" id="UP000277811">
    <property type="component" value="Unassembled WGS sequence"/>
</dbReference>
<evidence type="ECO:0000313" key="3">
    <source>
        <dbReference type="Proteomes" id="UP000277811"/>
    </source>
</evidence>
<evidence type="ECO:0000313" key="2">
    <source>
        <dbReference type="EMBL" id="VBB05350.1"/>
    </source>
</evidence>
<reference evidence="2 3" key="1">
    <citation type="submission" date="2018-06" db="EMBL/GenBank/DDBJ databases">
        <authorList>
            <person name="Strepis N."/>
        </authorList>
    </citation>
    <scope>NUCLEOTIDE SEQUENCE [LARGE SCALE GENOMIC DNA]</scope>
    <source>
        <strain evidence="2">LUCI</strain>
    </source>
</reference>
<accession>A0A498R3G9</accession>
<protein>
    <recommendedName>
        <fullName evidence="1">Glycosyltransferase subfamily 4-like N-terminal domain-containing protein</fullName>
    </recommendedName>
</protein>
<proteinExistence type="predicted"/>
<gene>
    <name evidence="2" type="ORF">LUCI_0559</name>
</gene>
<dbReference type="InterPro" id="IPR028098">
    <property type="entry name" value="Glyco_trans_4-like_N"/>
</dbReference>
<feature type="domain" description="Glycosyltransferase subfamily 4-like N-terminal" evidence="1">
    <location>
        <begin position="70"/>
        <end position="163"/>
    </location>
</feature>
<dbReference type="OrthoDB" id="9801492at2"/>
<name>A0A498R3G9_9FIRM</name>
<dbReference type="Pfam" id="PF13439">
    <property type="entry name" value="Glyco_transf_4"/>
    <property type="match status" value="1"/>
</dbReference>